<reference evidence="2" key="1">
    <citation type="submission" date="2018-08" db="EMBL/GenBank/DDBJ databases">
        <authorList>
            <person name="Rossello M."/>
        </authorList>
    </citation>
    <scope>NUCLEOTIDE SEQUENCE [LARGE SCALE GENOMIC DNA]</scope>
    <source>
        <strain evidence="2">cv. Chinese Spring</strain>
    </source>
</reference>
<dbReference type="Gramene" id="TraesARI5D03G03152510.1">
    <property type="protein sequence ID" value="TraesARI5D03G03152510.1.CDS1"/>
    <property type="gene ID" value="TraesARI5D03G03152510"/>
</dbReference>
<dbReference type="Gramene" id="TraesROB_scaffold_136770_01G000300.1">
    <property type="protein sequence ID" value="TraesROB_scaffold_136770_01G000300.1"/>
    <property type="gene ID" value="TraesROB_scaffold_136770_01G000300"/>
</dbReference>
<dbReference type="Gramene" id="TraesCAD_scaffold_130219_01G000300.1">
    <property type="protein sequence ID" value="TraesCAD_scaffold_130219_01G000300.1"/>
    <property type="gene ID" value="TraesCAD_scaffold_130219_01G000300"/>
</dbReference>
<proteinExistence type="predicted"/>
<dbReference type="Gramene" id="TraesCS5D03G0988700.1">
    <property type="protein sequence ID" value="TraesCS5D03G0988700.1.CDS1"/>
    <property type="gene ID" value="TraesCS5D03G0988700"/>
</dbReference>
<evidence type="ECO:0000256" key="1">
    <source>
        <dbReference type="SAM" id="MobiDB-lite"/>
    </source>
</evidence>
<dbReference type="Proteomes" id="UP000019116">
    <property type="component" value="Chromosome 5D"/>
</dbReference>
<protein>
    <submittedName>
        <fullName evidence="2">Uncharacterized protein</fullName>
    </submittedName>
</protein>
<evidence type="ECO:0000313" key="3">
    <source>
        <dbReference type="Proteomes" id="UP000019116"/>
    </source>
</evidence>
<dbReference type="Gramene" id="TraesCLE_scaffold_140123_01G000300.1">
    <property type="protein sequence ID" value="TraesCLE_scaffold_140123_01G000300.1"/>
    <property type="gene ID" value="TraesCLE_scaffold_140123_01G000300"/>
</dbReference>
<accession>A0A3B6MZB3</accession>
<dbReference type="Gramene" id="TraesWEE_scaffold_140911_01G000100.1">
    <property type="protein sequence ID" value="TraesWEE_scaffold_140911_01G000100.1"/>
    <property type="gene ID" value="TraesWEE_scaffold_140911_01G000100"/>
</dbReference>
<dbReference type="AlphaFoldDB" id="A0A3B6MZB3"/>
<dbReference type="Gramene" id="TraesLDM5D03G03203740.1">
    <property type="protein sequence ID" value="TraesLDM5D03G03203740.1.CDS1"/>
    <property type="gene ID" value="TraesLDM5D03G03203740"/>
</dbReference>
<organism evidence="2">
    <name type="scientific">Triticum aestivum</name>
    <name type="common">Wheat</name>
    <dbReference type="NCBI Taxonomy" id="4565"/>
    <lineage>
        <taxon>Eukaryota</taxon>
        <taxon>Viridiplantae</taxon>
        <taxon>Streptophyta</taxon>
        <taxon>Embryophyta</taxon>
        <taxon>Tracheophyta</taxon>
        <taxon>Spermatophyta</taxon>
        <taxon>Magnoliopsida</taxon>
        <taxon>Liliopsida</taxon>
        <taxon>Poales</taxon>
        <taxon>Poaceae</taxon>
        <taxon>BOP clade</taxon>
        <taxon>Pooideae</taxon>
        <taxon>Triticodae</taxon>
        <taxon>Triticeae</taxon>
        <taxon>Triticinae</taxon>
        <taxon>Triticum</taxon>
    </lineage>
</organism>
<dbReference type="Gramene" id="TraesRN5D0101036900.1">
    <property type="protein sequence ID" value="TraesRN5D0101036900.1"/>
    <property type="gene ID" value="TraesRN5D0101036900"/>
</dbReference>
<feature type="compositionally biased region" description="Low complexity" evidence="1">
    <location>
        <begin position="300"/>
        <end position="313"/>
    </location>
</feature>
<keyword evidence="3" id="KW-1185">Reference proteome</keyword>
<sequence>MAQEGRQVQVHGRRVSGCSAHHHALTLLPVAQLVHVGGLRAQTVREVYAVGFDGRELVGVEADAPVTAAGEDGAAADALDALERACGHVHLEDLHAALQLEDDQRFPGGLHHEAALPGGGVDLLGGHVGGHVVERAHQIGDLGDQRGRERRQMPLVAVDGDEALDGLPDQRVRVPLLVPDELLAVGAGPVELHGVLAVEDEVGRGRAGDGGGEHVGAHAGCEADHVAGEGVEHAGGVGRVPGGQHEQPVGGDGDDEVGAEDGHAPAVEAARGGVDEEARVDAVGRVVEHDPAARPEARVQRAPRVGGRRAPAVADGAEGHVAVDVGGVEKQVGDAVDELRHQRRPALGLALLHGGAPARRGGAWVGGRRAVTEASRSGSVD</sequence>
<name>A0A3B6MZB3_WHEAT</name>
<evidence type="ECO:0000313" key="2">
    <source>
        <dbReference type="EnsemblPlants" id="TraesCS5D02G450300.1.cds1"/>
    </source>
</evidence>
<feature type="region of interest" description="Disordered" evidence="1">
    <location>
        <begin position="291"/>
        <end position="313"/>
    </location>
</feature>
<reference evidence="2" key="2">
    <citation type="submission" date="2018-10" db="UniProtKB">
        <authorList>
            <consortium name="EnsemblPlants"/>
        </authorList>
    </citation>
    <scope>IDENTIFICATION</scope>
</reference>
<dbReference type="Gramene" id="TraesNOR5D03G03228300.1">
    <property type="protein sequence ID" value="TraesNOR5D03G03228300.1.CDS1"/>
    <property type="gene ID" value="TraesNOR5D03G03228300"/>
</dbReference>
<dbReference type="Gramene" id="TraesLAC5D03G03154640.1">
    <property type="protein sequence ID" value="TraesLAC5D03G03154640.1.CDS1"/>
    <property type="gene ID" value="TraesLAC5D03G03154640"/>
</dbReference>
<dbReference type="Gramene" id="TraesCS5D02G450300.1">
    <property type="protein sequence ID" value="TraesCS5D02G450300.1.cds1"/>
    <property type="gene ID" value="TraesCS5D02G450300"/>
</dbReference>
<dbReference type="EnsemblPlants" id="TraesCS5D02G450300.1">
    <property type="protein sequence ID" value="TraesCS5D02G450300.1.cds1"/>
    <property type="gene ID" value="TraesCS5D02G450300"/>
</dbReference>